<feature type="transmembrane region" description="Helical" evidence="7">
    <location>
        <begin position="400"/>
        <end position="424"/>
    </location>
</feature>
<comment type="similarity">
    <text evidence="2 6">Belongs to the sodium:solute symporter (SSF) (TC 2.A.21) family.</text>
</comment>
<feature type="transmembrane region" description="Helical" evidence="7">
    <location>
        <begin position="152"/>
        <end position="173"/>
    </location>
</feature>
<dbReference type="InterPro" id="IPR038377">
    <property type="entry name" value="Na/Glc_symporter_sf"/>
</dbReference>
<proteinExistence type="inferred from homology"/>
<feature type="transmembrane region" description="Helical" evidence="7">
    <location>
        <begin position="6"/>
        <end position="26"/>
    </location>
</feature>
<dbReference type="GO" id="GO:0005886">
    <property type="term" value="C:plasma membrane"/>
    <property type="evidence" value="ECO:0007669"/>
    <property type="project" value="TreeGrafter"/>
</dbReference>
<feature type="transmembrane region" description="Helical" evidence="7">
    <location>
        <begin position="38"/>
        <end position="57"/>
    </location>
</feature>
<feature type="transmembrane region" description="Helical" evidence="7">
    <location>
        <begin position="269"/>
        <end position="293"/>
    </location>
</feature>
<feature type="transmembrane region" description="Helical" evidence="7">
    <location>
        <begin position="116"/>
        <end position="140"/>
    </location>
</feature>
<dbReference type="EMBL" id="CP036280">
    <property type="protein sequence ID" value="QDU70743.1"/>
    <property type="molecule type" value="Genomic_DNA"/>
</dbReference>
<dbReference type="Proteomes" id="UP000320386">
    <property type="component" value="Chromosome"/>
</dbReference>
<dbReference type="AlphaFoldDB" id="A0A518BUS5"/>
<feature type="transmembrane region" description="Helical" evidence="7">
    <location>
        <begin position="431"/>
        <end position="451"/>
    </location>
</feature>
<dbReference type="PANTHER" id="PTHR11819:SF195">
    <property type="entry name" value="SODIUM_GLUCOSE COTRANSPORTER 4"/>
    <property type="match status" value="1"/>
</dbReference>
<dbReference type="OrthoDB" id="9803348at2"/>
<feature type="transmembrane region" description="Helical" evidence="7">
    <location>
        <begin position="564"/>
        <end position="583"/>
    </location>
</feature>
<evidence type="ECO:0000256" key="4">
    <source>
        <dbReference type="ARBA" id="ARBA00022989"/>
    </source>
</evidence>
<name>A0A518BUS5_9BACT</name>
<feature type="transmembrane region" description="Helical" evidence="7">
    <location>
        <begin position="539"/>
        <end position="558"/>
    </location>
</feature>
<feature type="transmembrane region" description="Helical" evidence="7">
    <location>
        <begin position="483"/>
        <end position="501"/>
    </location>
</feature>
<evidence type="ECO:0000313" key="9">
    <source>
        <dbReference type="Proteomes" id="UP000320386"/>
    </source>
</evidence>
<protein>
    <submittedName>
        <fullName evidence="8">Sodium/glucose cotransporter</fullName>
    </submittedName>
</protein>
<evidence type="ECO:0000256" key="2">
    <source>
        <dbReference type="ARBA" id="ARBA00006434"/>
    </source>
</evidence>
<feature type="transmembrane region" description="Helical" evidence="7">
    <location>
        <begin position="63"/>
        <end position="93"/>
    </location>
</feature>
<evidence type="ECO:0000256" key="3">
    <source>
        <dbReference type="ARBA" id="ARBA00022692"/>
    </source>
</evidence>
<dbReference type="Pfam" id="PF00474">
    <property type="entry name" value="SSF"/>
    <property type="match status" value="1"/>
</dbReference>
<dbReference type="KEGG" id="mcad:Pan265_05780"/>
<gene>
    <name evidence="8" type="primary">sglT_3</name>
    <name evidence="8" type="ORF">Pan265_05780</name>
</gene>
<evidence type="ECO:0000313" key="8">
    <source>
        <dbReference type="EMBL" id="QDU70743.1"/>
    </source>
</evidence>
<dbReference type="PROSITE" id="PS50283">
    <property type="entry name" value="NA_SOLUT_SYMP_3"/>
    <property type="match status" value="1"/>
</dbReference>
<dbReference type="GO" id="GO:0005412">
    <property type="term" value="F:D-glucose:sodium symporter activity"/>
    <property type="evidence" value="ECO:0007669"/>
    <property type="project" value="TreeGrafter"/>
</dbReference>
<evidence type="ECO:0000256" key="5">
    <source>
        <dbReference type="ARBA" id="ARBA00023136"/>
    </source>
</evidence>
<evidence type="ECO:0000256" key="7">
    <source>
        <dbReference type="SAM" id="Phobius"/>
    </source>
</evidence>
<feature type="transmembrane region" description="Helical" evidence="7">
    <location>
        <begin position="180"/>
        <end position="204"/>
    </location>
</feature>
<keyword evidence="5 7" id="KW-0472">Membrane</keyword>
<sequence length="605" mass="66598" precursor="true">MIEIAVIAGYLLLLVTIGFVLQRLNSDVSDYFRSGCRAKWWMVGSSAFMTAFSAWTFTGGAGAAYTAGLSVTVIFFANVLGFLIQAAFLAGWFRQLRAVTFPEVLRDRFGHLTQQFYAWITVPLQLCYAAVWLWGLATFISSVFGYDINTVILVTGLVVLVYSLFGGSWAVMATDFLQTLILMPITILVTVLCLIELGGITGLIDGIRDAGLASDYAMVNAPDRFDNEDYTWSWLFAVVVYKIINHSALEVSQKYFAVKDGREARQAALLAAVMSFVGVFIWFIPPMAAAILIPDQIEALSLKNAAEGSYALISMNLLPAGLTGVMVVAMFSATMSSMDSGLNRNAAIFTRDMYPTLSRLVGMEPAEGKALLHIGQLFSCAFGFGIIALAYYFAQSEGKGVFQVMLDIGGLLTLPMFIPMLLAIFVRHVPWWSAIFAVLAAFVPSSIAFLSGKYPEYIDWLTPYLPEFLGYMTDGNWTYAQKIFTNTLVGSTAFFITMPFWHGSTDEYRQRADAFYKKMHTPVNFEEEVGEANDDHQRLVVGVFAVVMGSFICLLLLLPNDIKGRLGILFVGGFVLTAGIFLLRSAQRAATAEEPLAPFRGEDNP</sequence>
<keyword evidence="3 7" id="KW-0812">Transmembrane</keyword>
<feature type="transmembrane region" description="Helical" evidence="7">
    <location>
        <begin position="370"/>
        <end position="394"/>
    </location>
</feature>
<comment type="subcellular location">
    <subcellularLocation>
        <location evidence="1">Membrane</location>
        <topology evidence="1">Multi-pass membrane protein</topology>
    </subcellularLocation>
</comment>
<reference evidence="8 9" key="1">
    <citation type="submission" date="2019-02" db="EMBL/GenBank/DDBJ databases">
        <title>Deep-cultivation of Planctomycetes and their phenomic and genomic characterization uncovers novel biology.</title>
        <authorList>
            <person name="Wiegand S."/>
            <person name="Jogler M."/>
            <person name="Boedeker C."/>
            <person name="Pinto D."/>
            <person name="Vollmers J."/>
            <person name="Rivas-Marin E."/>
            <person name="Kohn T."/>
            <person name="Peeters S.H."/>
            <person name="Heuer A."/>
            <person name="Rast P."/>
            <person name="Oberbeckmann S."/>
            <person name="Bunk B."/>
            <person name="Jeske O."/>
            <person name="Meyerdierks A."/>
            <person name="Storesund J.E."/>
            <person name="Kallscheuer N."/>
            <person name="Luecker S."/>
            <person name="Lage O.M."/>
            <person name="Pohl T."/>
            <person name="Merkel B.J."/>
            <person name="Hornburger P."/>
            <person name="Mueller R.-W."/>
            <person name="Bruemmer F."/>
            <person name="Labrenz M."/>
            <person name="Spormann A.M."/>
            <person name="Op den Camp H."/>
            <person name="Overmann J."/>
            <person name="Amann R."/>
            <person name="Jetten M.S.M."/>
            <person name="Mascher T."/>
            <person name="Medema M.H."/>
            <person name="Devos D.P."/>
            <person name="Kaster A.-K."/>
            <person name="Ovreas L."/>
            <person name="Rohde M."/>
            <person name="Galperin M.Y."/>
            <person name="Jogler C."/>
        </authorList>
    </citation>
    <scope>NUCLEOTIDE SEQUENCE [LARGE SCALE GENOMIC DNA]</scope>
    <source>
        <strain evidence="8 9">Pan265</strain>
    </source>
</reference>
<dbReference type="RefSeq" id="WP_145444894.1">
    <property type="nucleotide sequence ID" value="NZ_CP036280.1"/>
</dbReference>
<feature type="transmembrane region" description="Helical" evidence="7">
    <location>
        <begin position="313"/>
        <end position="334"/>
    </location>
</feature>
<keyword evidence="4 7" id="KW-1133">Transmembrane helix</keyword>
<organism evidence="8 9">
    <name type="scientific">Mucisphaera calidilacus</name>
    <dbReference type="NCBI Taxonomy" id="2527982"/>
    <lineage>
        <taxon>Bacteria</taxon>
        <taxon>Pseudomonadati</taxon>
        <taxon>Planctomycetota</taxon>
        <taxon>Phycisphaerae</taxon>
        <taxon>Phycisphaerales</taxon>
        <taxon>Phycisphaeraceae</taxon>
        <taxon>Mucisphaera</taxon>
    </lineage>
</organism>
<evidence type="ECO:0000256" key="1">
    <source>
        <dbReference type="ARBA" id="ARBA00004141"/>
    </source>
</evidence>
<dbReference type="InterPro" id="IPR001734">
    <property type="entry name" value="Na/solute_symporter"/>
</dbReference>
<dbReference type="Gene3D" id="1.20.1730.10">
    <property type="entry name" value="Sodium/glucose cotransporter"/>
    <property type="match status" value="1"/>
</dbReference>
<dbReference type="PANTHER" id="PTHR11819">
    <property type="entry name" value="SOLUTE CARRIER FAMILY 5"/>
    <property type="match status" value="1"/>
</dbReference>
<feature type="transmembrane region" description="Helical" evidence="7">
    <location>
        <begin position="232"/>
        <end position="249"/>
    </location>
</feature>
<accession>A0A518BUS5</accession>
<evidence type="ECO:0000256" key="6">
    <source>
        <dbReference type="RuleBase" id="RU362091"/>
    </source>
</evidence>
<keyword evidence="9" id="KW-1185">Reference proteome</keyword>